<dbReference type="AlphaFoldDB" id="A0A2P6NP42"/>
<sequence>MSLAQLLGAKKKELSHVDIEENDRLNFASERLDVQDDMEYTRRMRLLDFHCWYPMIQSHTFFSKSFPMTRKDCQDLVDAHKSYKRGTSIEKIVQEDLADLRERMDHVMSAASNELQCTYGRDNHSWFVKTSCRSPKDAALGRKGLRENYLRHLSPSQRDGVPASLNEQVIAVLSAVREAFKVDCASQALDLFIRSERVQEDIAAVTSVCKEEELDFEFIVREWREIPVDMEFRAFCCDDRINCITQYDFFVQFPRLQALERQITESIERFYLNDILPRLKENPQFPREYVIDFAFAQRGGDTMEGLTIEWDHPLVTGLFDREADAKVLVGRSPFELRIKREELEDVNAISHEWRDFISK</sequence>
<dbReference type="GO" id="GO:0005737">
    <property type="term" value="C:cytoplasm"/>
    <property type="evidence" value="ECO:0007669"/>
    <property type="project" value="TreeGrafter"/>
</dbReference>
<dbReference type="EMBL" id="MDYQ01000040">
    <property type="protein sequence ID" value="PRP85724.1"/>
    <property type="molecule type" value="Genomic_DNA"/>
</dbReference>
<organism evidence="2 3">
    <name type="scientific">Planoprotostelium fungivorum</name>
    <dbReference type="NCBI Taxonomy" id="1890364"/>
    <lineage>
        <taxon>Eukaryota</taxon>
        <taxon>Amoebozoa</taxon>
        <taxon>Evosea</taxon>
        <taxon>Variosea</taxon>
        <taxon>Cavosteliida</taxon>
        <taxon>Cavosteliaceae</taxon>
        <taxon>Planoprotostelium</taxon>
    </lineage>
</organism>
<name>A0A2P6NP42_9EUKA</name>
<dbReference type="InterPro" id="IPR009772">
    <property type="entry name" value="CDC123"/>
</dbReference>
<proteinExistence type="inferred from homology"/>
<gene>
    <name evidence="2" type="ORF">PROFUN_06318</name>
</gene>
<evidence type="ECO:0008006" key="4">
    <source>
        <dbReference type="Google" id="ProtNLM"/>
    </source>
</evidence>
<dbReference type="OrthoDB" id="360540at2759"/>
<evidence type="ECO:0000313" key="2">
    <source>
        <dbReference type="EMBL" id="PRP85724.1"/>
    </source>
</evidence>
<comment type="similarity">
    <text evidence="1">Belongs to the CDC123 family.</text>
</comment>
<dbReference type="PANTHER" id="PTHR15323:SF6">
    <property type="entry name" value="CELL DIVISION CYCLE PROTEIN 123 HOMOLOG"/>
    <property type="match status" value="1"/>
</dbReference>
<accession>A0A2P6NP42</accession>
<evidence type="ECO:0000256" key="1">
    <source>
        <dbReference type="ARBA" id="ARBA00011047"/>
    </source>
</evidence>
<evidence type="ECO:0000313" key="3">
    <source>
        <dbReference type="Proteomes" id="UP000241769"/>
    </source>
</evidence>
<comment type="caution">
    <text evidence="2">The sequence shown here is derived from an EMBL/GenBank/DDBJ whole genome shotgun (WGS) entry which is preliminary data.</text>
</comment>
<dbReference type="Proteomes" id="UP000241769">
    <property type="component" value="Unassembled WGS sequence"/>
</dbReference>
<dbReference type="PANTHER" id="PTHR15323">
    <property type="entry name" value="D123 PROTEIN"/>
    <property type="match status" value="1"/>
</dbReference>
<dbReference type="InParanoid" id="A0A2P6NP42"/>
<reference evidence="2 3" key="1">
    <citation type="journal article" date="2018" name="Genome Biol. Evol.">
        <title>Multiple Roots of Fruiting Body Formation in Amoebozoa.</title>
        <authorList>
            <person name="Hillmann F."/>
            <person name="Forbes G."/>
            <person name="Novohradska S."/>
            <person name="Ferling I."/>
            <person name="Riege K."/>
            <person name="Groth M."/>
            <person name="Westermann M."/>
            <person name="Marz M."/>
            <person name="Spaller T."/>
            <person name="Winckler T."/>
            <person name="Schaap P."/>
            <person name="Glockner G."/>
        </authorList>
    </citation>
    <scope>NUCLEOTIDE SEQUENCE [LARGE SCALE GENOMIC DNA]</scope>
    <source>
        <strain evidence="2 3">Jena</strain>
    </source>
</reference>
<keyword evidence="3" id="KW-1185">Reference proteome</keyword>
<dbReference type="Pfam" id="PF07065">
    <property type="entry name" value="D123"/>
    <property type="match status" value="1"/>
</dbReference>
<protein>
    <recommendedName>
        <fullName evidence="4">Cell division cycle protein 123</fullName>
    </recommendedName>
</protein>